<sequence length="315" mass="37147">MSEKTFLSFLNKVIFCPQSLDGKWKKNKFRFMYVLRCIVNPVASIQYYYGLQSLDYIDDMLTMQPILPAKIHRPYLHKGGRVSNRAQYILDHYRFVQSLPERYLPFFLPKKSTSLVKFHGKDGENFEIHCSSSGFDREGELMLSLYFNKIPVSRLTFSIISTRKGYTAFIGGLQGAPKDTGPEIIRCATRSCYGLFPKRIIFEAFCTLMEICNVTEFLAVSEHSHVFRQLRYRYQKSKTFVAVYSDFWKSIAGKPYRNWYILPHKTVRKPLSDIASKKRAEYRRRYFLMDHIHEMIVHTVNEQCFQSVEHINEPW</sequence>
<dbReference type="PANTHER" id="PTHR38785">
    <property type="entry name" value="HOMOLOG OF VIRK"/>
    <property type="match status" value="1"/>
</dbReference>
<name>A0A765X5N2_ECOLX</name>
<dbReference type="EMBL" id="DAAYTU010000051">
    <property type="protein sequence ID" value="HAG5772934.1"/>
    <property type="molecule type" value="Genomic_DNA"/>
</dbReference>
<protein>
    <submittedName>
        <fullName evidence="1">DUF535 domain-containing protein</fullName>
    </submittedName>
</protein>
<proteinExistence type="predicted"/>
<dbReference type="Pfam" id="PF04393">
    <property type="entry name" value="DUF535"/>
    <property type="match status" value="1"/>
</dbReference>
<reference evidence="1" key="2">
    <citation type="submission" date="2020-02" db="EMBL/GenBank/DDBJ databases">
        <authorList>
            <consortium name="NCBI Pathogen Detection Project"/>
        </authorList>
    </citation>
    <scope>NUCLEOTIDE SEQUENCE</scope>
    <source>
        <strain evidence="1">1839</strain>
    </source>
</reference>
<dbReference type="InterPro" id="IPR007488">
    <property type="entry name" value="DUF535"/>
</dbReference>
<dbReference type="GO" id="GO:0006974">
    <property type="term" value="P:DNA damage response"/>
    <property type="evidence" value="ECO:0007669"/>
    <property type="project" value="TreeGrafter"/>
</dbReference>
<reference evidence="1" key="1">
    <citation type="journal article" date="2018" name="Genome Biol.">
        <title>SKESA: strategic k-mer extension for scrupulous assemblies.</title>
        <authorList>
            <person name="Souvorov A."/>
            <person name="Agarwala R."/>
            <person name="Lipman D.J."/>
        </authorList>
    </citation>
    <scope>NUCLEOTIDE SEQUENCE [LARGE SCALE GENOMIC DNA]</scope>
    <source>
        <strain evidence="1">1839</strain>
    </source>
</reference>
<gene>
    <name evidence="1" type="ORF">GGB84_004716</name>
</gene>
<dbReference type="PANTHER" id="PTHR38785:SF1">
    <property type="entry name" value="HOMOLOG OF VIRK"/>
    <property type="match status" value="1"/>
</dbReference>
<comment type="caution">
    <text evidence="1">The sequence shown here is derived from an EMBL/GenBank/DDBJ whole genome shotgun (WGS) entry which is preliminary data.</text>
</comment>
<accession>A0A765X5N2</accession>
<dbReference type="AlphaFoldDB" id="A0A765X5N2"/>
<organism evidence="1">
    <name type="scientific">Escherichia coli</name>
    <dbReference type="NCBI Taxonomy" id="562"/>
    <lineage>
        <taxon>Bacteria</taxon>
        <taxon>Pseudomonadati</taxon>
        <taxon>Pseudomonadota</taxon>
        <taxon>Gammaproteobacteria</taxon>
        <taxon>Enterobacterales</taxon>
        <taxon>Enterobacteriaceae</taxon>
        <taxon>Escherichia</taxon>
    </lineage>
</organism>
<evidence type="ECO:0000313" key="1">
    <source>
        <dbReference type="EMBL" id="HAG5772934.1"/>
    </source>
</evidence>